<sequence length="180" mass="20011">MLAFHERFIIKTFLDTALPVCLSRLLFPVDGVDELSEVETLLSGALGTTLLPVQTKIVDLLVRICEVGGPVYTPLLLLPSGPSTTEIPTILTRLFIIFVAACHRAVYDTTDRSAYDLIPKAMLLIRLLFTAESMMGRENSERLLTLEALKGCWDMCIDRPVENIEGCILALRELLSTFIL</sequence>
<accession>A0A7J6TX73</accession>
<evidence type="ECO:0000313" key="1">
    <source>
        <dbReference type="EMBL" id="KAF4749150.1"/>
    </source>
</evidence>
<feature type="non-terminal residue" evidence="1">
    <location>
        <position position="1"/>
    </location>
</feature>
<proteinExistence type="predicted"/>
<comment type="caution">
    <text evidence="1">The sequence shown here is derived from an EMBL/GenBank/DDBJ whole genome shotgun (WGS) entry which is preliminary data.</text>
</comment>
<dbReference type="AlphaFoldDB" id="A0A7J6TX73"/>
<gene>
    <name evidence="1" type="ORF">FOZ63_030996</name>
</gene>
<evidence type="ECO:0000313" key="2">
    <source>
        <dbReference type="Proteomes" id="UP000553632"/>
    </source>
</evidence>
<reference evidence="1 2" key="1">
    <citation type="submission" date="2020-04" db="EMBL/GenBank/DDBJ databases">
        <title>Perkinsus olseni comparative genomics.</title>
        <authorList>
            <person name="Bogema D.R."/>
        </authorList>
    </citation>
    <scope>NUCLEOTIDE SEQUENCE [LARGE SCALE GENOMIC DNA]</scope>
    <source>
        <strain evidence="1 2">ATCC PRA-207</strain>
    </source>
</reference>
<protein>
    <submittedName>
        <fullName evidence="1">Uncharacterized protein</fullName>
    </submittedName>
</protein>
<dbReference type="EMBL" id="JABANO010008053">
    <property type="protein sequence ID" value="KAF4749150.1"/>
    <property type="molecule type" value="Genomic_DNA"/>
</dbReference>
<name>A0A7J6TX73_PEROL</name>
<keyword evidence="2" id="KW-1185">Reference proteome</keyword>
<dbReference type="Proteomes" id="UP000553632">
    <property type="component" value="Unassembled WGS sequence"/>
</dbReference>
<organism evidence="1 2">
    <name type="scientific">Perkinsus olseni</name>
    <name type="common">Perkinsus atlanticus</name>
    <dbReference type="NCBI Taxonomy" id="32597"/>
    <lineage>
        <taxon>Eukaryota</taxon>
        <taxon>Sar</taxon>
        <taxon>Alveolata</taxon>
        <taxon>Perkinsozoa</taxon>
        <taxon>Perkinsea</taxon>
        <taxon>Perkinsida</taxon>
        <taxon>Perkinsidae</taxon>
        <taxon>Perkinsus</taxon>
    </lineage>
</organism>